<dbReference type="AlphaFoldDB" id="A0A318EES8"/>
<dbReference type="SUPFAM" id="SSF46689">
    <property type="entry name" value="Homeodomain-like"/>
    <property type="match status" value="1"/>
</dbReference>
<evidence type="ECO:0000313" key="5">
    <source>
        <dbReference type="EMBL" id="PXV71277.1"/>
    </source>
</evidence>
<dbReference type="Proteomes" id="UP000248330">
    <property type="component" value="Unassembled WGS sequence"/>
</dbReference>
<dbReference type="GO" id="GO:0003700">
    <property type="term" value="F:DNA-binding transcription factor activity"/>
    <property type="evidence" value="ECO:0007669"/>
    <property type="project" value="TreeGrafter"/>
</dbReference>
<keyword evidence="1 2" id="KW-0238">DNA-binding</keyword>
<dbReference type="PROSITE" id="PS50977">
    <property type="entry name" value="HTH_TETR_2"/>
    <property type="match status" value="1"/>
</dbReference>
<dbReference type="GO" id="GO:0000976">
    <property type="term" value="F:transcription cis-regulatory region binding"/>
    <property type="evidence" value="ECO:0007669"/>
    <property type="project" value="TreeGrafter"/>
</dbReference>
<dbReference type="InterPro" id="IPR001647">
    <property type="entry name" value="HTH_TetR"/>
</dbReference>
<dbReference type="Pfam" id="PF00440">
    <property type="entry name" value="TetR_N"/>
    <property type="match status" value="1"/>
</dbReference>
<sequence length="196" mass="21922">MRTRASFRDALLSLLDSTPLDQISIRDIAAEAGVSYTTFFRHYPTREALLSDIATEEMRQLLALTMPMVDGRGVQEASLELFRYVRENRRLWSTLLTGGAGDALRAELLQTSLEIAKRRASPQDWPPPDIGTLLVVSGTIEVLTWWLRQDARLPVERVADILYRFVILPIMPAAATTPSPAPGKPSPEKPARNVRK</sequence>
<evidence type="ECO:0000256" key="1">
    <source>
        <dbReference type="ARBA" id="ARBA00023125"/>
    </source>
</evidence>
<keyword evidence="6" id="KW-1185">Reference proteome</keyword>
<feature type="domain" description="HTH tetR-type" evidence="4">
    <location>
        <begin position="1"/>
        <end position="61"/>
    </location>
</feature>
<dbReference type="InterPro" id="IPR050109">
    <property type="entry name" value="HTH-type_TetR-like_transc_reg"/>
</dbReference>
<dbReference type="RefSeq" id="WP_170123851.1">
    <property type="nucleotide sequence ID" value="NZ_CAKZQT010000007.1"/>
</dbReference>
<gene>
    <name evidence="5" type="ORF">C8D93_101322</name>
</gene>
<feature type="DNA-binding region" description="H-T-H motif" evidence="2">
    <location>
        <begin position="24"/>
        <end position="43"/>
    </location>
</feature>
<dbReference type="Gene3D" id="1.10.357.10">
    <property type="entry name" value="Tetracycline Repressor, domain 2"/>
    <property type="match status" value="1"/>
</dbReference>
<feature type="compositionally biased region" description="Basic and acidic residues" evidence="3">
    <location>
        <begin position="186"/>
        <end position="196"/>
    </location>
</feature>
<name>A0A318EES8_9GAMM</name>
<accession>A0A318EES8</accession>
<evidence type="ECO:0000256" key="2">
    <source>
        <dbReference type="PROSITE-ProRule" id="PRU00335"/>
    </source>
</evidence>
<dbReference type="PANTHER" id="PTHR30055">
    <property type="entry name" value="HTH-TYPE TRANSCRIPTIONAL REGULATOR RUTR"/>
    <property type="match status" value="1"/>
</dbReference>
<dbReference type="InterPro" id="IPR009057">
    <property type="entry name" value="Homeodomain-like_sf"/>
</dbReference>
<comment type="caution">
    <text evidence="5">The sequence shown here is derived from an EMBL/GenBank/DDBJ whole genome shotgun (WGS) entry which is preliminary data.</text>
</comment>
<feature type="region of interest" description="Disordered" evidence="3">
    <location>
        <begin position="176"/>
        <end position="196"/>
    </location>
</feature>
<protein>
    <submittedName>
        <fullName evidence="5">TetR family transcriptional regulator</fullName>
    </submittedName>
</protein>
<evidence type="ECO:0000259" key="4">
    <source>
        <dbReference type="PROSITE" id="PS50977"/>
    </source>
</evidence>
<evidence type="ECO:0000256" key="3">
    <source>
        <dbReference type="SAM" id="MobiDB-lite"/>
    </source>
</evidence>
<dbReference type="PANTHER" id="PTHR30055:SF226">
    <property type="entry name" value="HTH-TYPE TRANSCRIPTIONAL REGULATOR PKSA"/>
    <property type="match status" value="1"/>
</dbReference>
<organism evidence="5 6">
    <name type="scientific">Sinimarinibacterium flocculans</name>
    <dbReference type="NCBI Taxonomy" id="985250"/>
    <lineage>
        <taxon>Bacteria</taxon>
        <taxon>Pseudomonadati</taxon>
        <taxon>Pseudomonadota</taxon>
        <taxon>Gammaproteobacteria</taxon>
        <taxon>Nevskiales</taxon>
        <taxon>Nevskiaceae</taxon>
        <taxon>Sinimarinibacterium</taxon>
    </lineage>
</organism>
<reference evidence="5 6" key="1">
    <citation type="submission" date="2018-04" db="EMBL/GenBank/DDBJ databases">
        <title>Genomic Encyclopedia of Type Strains, Phase IV (KMG-IV): sequencing the most valuable type-strain genomes for metagenomic binning, comparative biology and taxonomic classification.</title>
        <authorList>
            <person name="Goeker M."/>
        </authorList>
    </citation>
    <scope>NUCLEOTIDE SEQUENCE [LARGE SCALE GENOMIC DNA]</scope>
    <source>
        <strain evidence="5 6">DSM 104150</strain>
    </source>
</reference>
<evidence type="ECO:0000313" key="6">
    <source>
        <dbReference type="Proteomes" id="UP000248330"/>
    </source>
</evidence>
<dbReference type="EMBL" id="QICN01000001">
    <property type="protein sequence ID" value="PXV71277.1"/>
    <property type="molecule type" value="Genomic_DNA"/>
</dbReference>
<proteinExistence type="predicted"/>